<protein>
    <submittedName>
        <fullName evidence="1">Uncharacterized protein</fullName>
    </submittedName>
</protein>
<proteinExistence type="predicted"/>
<evidence type="ECO:0000313" key="1">
    <source>
        <dbReference type="EMBL" id="CDW27065.1"/>
    </source>
</evidence>
<name>A0A0K2TMI6_LEPSM</name>
<accession>A0A0K2TMI6</accession>
<reference evidence="1" key="1">
    <citation type="submission" date="2014-05" db="EMBL/GenBank/DDBJ databases">
        <authorList>
            <person name="Chronopoulou M."/>
        </authorList>
    </citation>
    <scope>NUCLEOTIDE SEQUENCE</scope>
    <source>
        <tissue evidence="1">Whole organism</tissue>
    </source>
</reference>
<dbReference type="AlphaFoldDB" id="A0A0K2TMI6"/>
<organism evidence="1">
    <name type="scientific">Lepeophtheirus salmonis</name>
    <name type="common">Salmon louse</name>
    <name type="synonym">Caligus salmonis</name>
    <dbReference type="NCBI Taxonomy" id="72036"/>
    <lineage>
        <taxon>Eukaryota</taxon>
        <taxon>Metazoa</taxon>
        <taxon>Ecdysozoa</taxon>
        <taxon>Arthropoda</taxon>
        <taxon>Crustacea</taxon>
        <taxon>Multicrustacea</taxon>
        <taxon>Hexanauplia</taxon>
        <taxon>Copepoda</taxon>
        <taxon>Siphonostomatoida</taxon>
        <taxon>Caligidae</taxon>
        <taxon>Lepeophtheirus</taxon>
    </lineage>
</organism>
<sequence length="94" mass="10579">MSGLSKRSSSFSPTLFPGGLLRFHNLTERSSEPEMALFPWASTALIRDTCPCNILESTRDPLGRMFAIPIVISSEQEMIALFSAKNRILWIIFM</sequence>
<dbReference type="EMBL" id="HACA01009704">
    <property type="protein sequence ID" value="CDW27065.1"/>
    <property type="molecule type" value="Transcribed_RNA"/>
</dbReference>